<dbReference type="RefSeq" id="WP_211038271.1">
    <property type="nucleotide sequence ID" value="NZ_JAELVF020000001.1"/>
</dbReference>
<reference evidence="3" key="1">
    <citation type="submission" date="2021-06" db="EMBL/GenBank/DDBJ databases">
        <title>Sequencing of actinobacteria type strains.</title>
        <authorList>
            <person name="Nguyen G.-S."/>
            <person name="Wentzel A."/>
        </authorList>
    </citation>
    <scope>NUCLEOTIDE SEQUENCE</scope>
    <source>
        <strain evidence="3">P38-E01</strain>
    </source>
</reference>
<evidence type="ECO:0000313" key="3">
    <source>
        <dbReference type="EMBL" id="MBU7599347.1"/>
    </source>
</evidence>
<dbReference type="PROSITE" id="PS51257">
    <property type="entry name" value="PROKAR_LIPOPROTEIN"/>
    <property type="match status" value="1"/>
</dbReference>
<accession>A0A949N6R6</accession>
<keyword evidence="4" id="KW-1185">Reference proteome</keyword>
<feature type="region of interest" description="Disordered" evidence="1">
    <location>
        <begin position="200"/>
        <end position="224"/>
    </location>
</feature>
<sequence length="329" mass="35373">MKTRVLAAAVSTVVLTGTLSGCMTVHGQNAVVPATTEAEAQKVLDKYVAAANKAFTQHDLKLNATVERGALGEGSQAYIRTLRALDPERKQTPQPVKVKDSKFHIPQQAGWPKFFVVDTASNVEQSAGSGENRLLLAFTRQSADERWKASYQAVVAAGDVPEFAEDEDGHADDVPMNEDGGLITAPGDLSKAYTSYLGSGEGDFADGPQTTGKREKRAKVKPRKGARTEFADLAANNKIYAPFALRTRSGDALAFFTMHQHTKQTVAPNIGIRPPVRPGAKALLEGEAKLSLTEVFVLQQLVRVPTVENRSNGIVFLSQTAQRTAAKGE</sequence>
<dbReference type="Proteomes" id="UP000694501">
    <property type="component" value="Unassembled WGS sequence"/>
</dbReference>
<protein>
    <recommendedName>
        <fullName evidence="2">DUF8094 domain-containing protein</fullName>
    </recommendedName>
</protein>
<evidence type="ECO:0000313" key="4">
    <source>
        <dbReference type="Proteomes" id="UP000694501"/>
    </source>
</evidence>
<feature type="compositionally biased region" description="Basic residues" evidence="1">
    <location>
        <begin position="214"/>
        <end position="224"/>
    </location>
</feature>
<dbReference type="InterPro" id="IPR058407">
    <property type="entry name" value="DUF8094"/>
</dbReference>
<name>A0A949N6R6_9ACTN</name>
<comment type="caution">
    <text evidence="3">The sequence shown here is derived from an EMBL/GenBank/DDBJ whole genome shotgun (WGS) entry which is preliminary data.</text>
</comment>
<dbReference type="Pfam" id="PF26366">
    <property type="entry name" value="DUF8094"/>
    <property type="match status" value="1"/>
</dbReference>
<proteinExistence type="predicted"/>
<dbReference type="AlphaFoldDB" id="A0A949N6R6"/>
<evidence type="ECO:0000259" key="2">
    <source>
        <dbReference type="Pfam" id="PF26366"/>
    </source>
</evidence>
<dbReference type="EMBL" id="JAELVF020000001">
    <property type="protein sequence ID" value="MBU7599347.1"/>
    <property type="molecule type" value="Genomic_DNA"/>
</dbReference>
<evidence type="ECO:0000256" key="1">
    <source>
        <dbReference type="SAM" id="MobiDB-lite"/>
    </source>
</evidence>
<feature type="domain" description="DUF8094" evidence="2">
    <location>
        <begin position="31"/>
        <end position="328"/>
    </location>
</feature>
<gene>
    <name evidence="3" type="ORF">JGS22_017425</name>
</gene>
<organism evidence="3 4">
    <name type="scientific">Streptomyces tardus</name>
    <dbReference type="NCBI Taxonomy" id="2780544"/>
    <lineage>
        <taxon>Bacteria</taxon>
        <taxon>Bacillati</taxon>
        <taxon>Actinomycetota</taxon>
        <taxon>Actinomycetes</taxon>
        <taxon>Kitasatosporales</taxon>
        <taxon>Streptomycetaceae</taxon>
        <taxon>Streptomyces</taxon>
    </lineage>
</organism>